<reference evidence="1" key="1">
    <citation type="submission" date="2020-11" db="EMBL/GenBank/DDBJ databases">
        <authorList>
            <person name="Koelle M."/>
            <person name="Horta M.A.C."/>
            <person name="Nowrousian M."/>
            <person name="Ohm R.A."/>
            <person name="Benz P."/>
            <person name="Pilgard A."/>
        </authorList>
    </citation>
    <scope>NUCLEOTIDE SEQUENCE</scope>
    <source>
        <strain evidence="1">FPRL280</strain>
    </source>
</reference>
<dbReference type="Proteomes" id="UP000639403">
    <property type="component" value="Unassembled WGS sequence"/>
</dbReference>
<sequence>MDSARAAAAPCRLSCPCCCICTTYRTSIVTLASTTAVLAPRDNRRRTHGCSFWQACSGSGVVCRLDHADAVRSAVCHTCCVCYCSISWTVLTSAC</sequence>
<evidence type="ECO:0000313" key="1">
    <source>
        <dbReference type="EMBL" id="KAF9808498.1"/>
    </source>
</evidence>
<accession>A0A8H7NXP9</accession>
<evidence type="ECO:0000313" key="2">
    <source>
        <dbReference type="Proteomes" id="UP000639403"/>
    </source>
</evidence>
<reference evidence="1" key="2">
    <citation type="journal article" name="Front. Microbiol.">
        <title>Degradative Capacity of Two Strains of Rhodonia placenta: From Phenotype to Genotype.</title>
        <authorList>
            <person name="Kolle M."/>
            <person name="Horta M.A.C."/>
            <person name="Nowrousian M."/>
            <person name="Ohm R.A."/>
            <person name="Benz J.P."/>
            <person name="Pilgard A."/>
        </authorList>
    </citation>
    <scope>NUCLEOTIDE SEQUENCE</scope>
    <source>
        <strain evidence="1">FPRL280</strain>
    </source>
</reference>
<protein>
    <submittedName>
        <fullName evidence="1">Uncharacterized protein</fullName>
    </submittedName>
</protein>
<comment type="caution">
    <text evidence="1">The sequence shown here is derived from an EMBL/GenBank/DDBJ whole genome shotgun (WGS) entry which is preliminary data.</text>
</comment>
<proteinExistence type="predicted"/>
<dbReference type="EMBL" id="JADOXO010000242">
    <property type="protein sequence ID" value="KAF9808498.1"/>
    <property type="molecule type" value="Genomic_DNA"/>
</dbReference>
<name>A0A8H7NXP9_9APHY</name>
<gene>
    <name evidence="1" type="ORF">IEO21_07877</name>
</gene>
<organism evidence="1 2">
    <name type="scientific">Rhodonia placenta</name>
    <dbReference type="NCBI Taxonomy" id="104341"/>
    <lineage>
        <taxon>Eukaryota</taxon>
        <taxon>Fungi</taxon>
        <taxon>Dikarya</taxon>
        <taxon>Basidiomycota</taxon>
        <taxon>Agaricomycotina</taxon>
        <taxon>Agaricomycetes</taxon>
        <taxon>Polyporales</taxon>
        <taxon>Adustoporiaceae</taxon>
        <taxon>Rhodonia</taxon>
    </lineage>
</organism>
<dbReference type="AlphaFoldDB" id="A0A8H7NXP9"/>